<dbReference type="SUPFAM" id="SSF46894">
    <property type="entry name" value="C-terminal effector domain of the bipartite response regulators"/>
    <property type="match status" value="1"/>
</dbReference>
<reference evidence="8 9" key="1">
    <citation type="submission" date="2021-08" db="EMBL/GenBank/DDBJ databases">
        <title>Whole genome sequence of novel Actinomyces species strain MAS-1.</title>
        <authorList>
            <person name="Saito M."/>
            <person name="Kuwahara N."/>
            <person name="Takizawa T."/>
            <person name="Gotouda H."/>
            <person name="Ochiai T."/>
        </authorList>
    </citation>
    <scope>NUCLEOTIDE SEQUENCE [LARGE SCALE GENOMIC DNA]</scope>
    <source>
        <strain evidence="8 9">MAS-1</strain>
    </source>
</reference>
<dbReference type="SUPFAM" id="SSF52172">
    <property type="entry name" value="CheY-like"/>
    <property type="match status" value="1"/>
</dbReference>
<dbReference type="InterPro" id="IPR058245">
    <property type="entry name" value="NreC/VraR/RcsB-like_REC"/>
</dbReference>
<evidence type="ECO:0000256" key="2">
    <source>
        <dbReference type="ARBA" id="ARBA00023015"/>
    </source>
</evidence>
<organism evidence="8 9">
    <name type="scientific">Actinomyces capricornis</name>
    <dbReference type="NCBI Taxonomy" id="2755559"/>
    <lineage>
        <taxon>Bacteria</taxon>
        <taxon>Bacillati</taxon>
        <taxon>Actinomycetota</taxon>
        <taxon>Actinomycetes</taxon>
        <taxon>Actinomycetales</taxon>
        <taxon>Actinomycetaceae</taxon>
        <taxon>Actinomyces</taxon>
    </lineage>
</organism>
<evidence type="ECO:0000259" key="6">
    <source>
        <dbReference type="PROSITE" id="PS50043"/>
    </source>
</evidence>
<dbReference type="InterPro" id="IPR016032">
    <property type="entry name" value="Sig_transdc_resp-reg_C-effctor"/>
</dbReference>
<feature type="modified residue" description="4-aspartylphosphate" evidence="5">
    <location>
        <position position="73"/>
    </location>
</feature>
<feature type="domain" description="Response regulatory" evidence="7">
    <location>
        <begin position="19"/>
        <end position="138"/>
    </location>
</feature>
<keyword evidence="1 5" id="KW-0597">Phosphoprotein</keyword>
<evidence type="ECO:0000256" key="5">
    <source>
        <dbReference type="PROSITE-ProRule" id="PRU00169"/>
    </source>
</evidence>
<keyword evidence="4" id="KW-0804">Transcription</keyword>
<dbReference type="Pfam" id="PF00196">
    <property type="entry name" value="GerE"/>
    <property type="match status" value="1"/>
</dbReference>
<dbReference type="InterPro" id="IPR000792">
    <property type="entry name" value="Tscrpt_reg_LuxR_C"/>
</dbReference>
<dbReference type="Gene3D" id="3.40.50.2300">
    <property type="match status" value="1"/>
</dbReference>
<evidence type="ECO:0000256" key="3">
    <source>
        <dbReference type="ARBA" id="ARBA00023125"/>
    </source>
</evidence>
<feature type="domain" description="HTH luxR-type" evidence="6">
    <location>
        <begin position="169"/>
        <end position="234"/>
    </location>
</feature>
<keyword evidence="3 8" id="KW-0238">DNA-binding</keyword>
<evidence type="ECO:0000256" key="1">
    <source>
        <dbReference type="ARBA" id="ARBA00022553"/>
    </source>
</evidence>
<dbReference type="SMART" id="SM00448">
    <property type="entry name" value="REC"/>
    <property type="match status" value="1"/>
</dbReference>
<dbReference type="Pfam" id="PF00072">
    <property type="entry name" value="Response_reg"/>
    <property type="match status" value="1"/>
</dbReference>
<evidence type="ECO:0000259" key="7">
    <source>
        <dbReference type="PROSITE" id="PS50110"/>
    </source>
</evidence>
<proteinExistence type="predicted"/>
<evidence type="ECO:0000256" key="4">
    <source>
        <dbReference type="ARBA" id="ARBA00023163"/>
    </source>
</evidence>
<dbReference type="InterPro" id="IPR011006">
    <property type="entry name" value="CheY-like_superfamily"/>
</dbReference>
<dbReference type="InterPro" id="IPR039420">
    <property type="entry name" value="WalR-like"/>
</dbReference>
<dbReference type="Proteomes" id="UP000824496">
    <property type="component" value="Chromosome"/>
</dbReference>
<dbReference type="PROSITE" id="PS50110">
    <property type="entry name" value="RESPONSE_REGULATORY"/>
    <property type="match status" value="1"/>
</dbReference>
<dbReference type="EMBL" id="AP025017">
    <property type="protein sequence ID" value="BDA64035.1"/>
    <property type="molecule type" value="Genomic_DNA"/>
</dbReference>
<gene>
    <name evidence="8" type="ORF">MANAM107_08690</name>
</gene>
<dbReference type="CDD" id="cd06170">
    <property type="entry name" value="LuxR_C_like"/>
    <property type="match status" value="1"/>
</dbReference>
<accession>A0ABM7U9K8</accession>
<name>A0ABM7U9K8_9ACTO</name>
<dbReference type="PANTHER" id="PTHR43214:SF24">
    <property type="entry name" value="TRANSCRIPTIONAL REGULATORY PROTEIN NARL-RELATED"/>
    <property type="match status" value="1"/>
</dbReference>
<dbReference type="SMART" id="SM00421">
    <property type="entry name" value="HTH_LUXR"/>
    <property type="match status" value="1"/>
</dbReference>
<dbReference type="PANTHER" id="PTHR43214">
    <property type="entry name" value="TWO-COMPONENT RESPONSE REGULATOR"/>
    <property type="match status" value="1"/>
</dbReference>
<dbReference type="InterPro" id="IPR001789">
    <property type="entry name" value="Sig_transdc_resp-reg_receiver"/>
</dbReference>
<keyword evidence="9" id="KW-1185">Reference proteome</keyword>
<dbReference type="PROSITE" id="PS50043">
    <property type="entry name" value="HTH_LUXR_2"/>
    <property type="match status" value="1"/>
</dbReference>
<evidence type="ECO:0000313" key="8">
    <source>
        <dbReference type="EMBL" id="BDA64035.1"/>
    </source>
</evidence>
<keyword evidence="2" id="KW-0805">Transcription regulation</keyword>
<dbReference type="CDD" id="cd17535">
    <property type="entry name" value="REC_NarL-like"/>
    <property type="match status" value="1"/>
</dbReference>
<evidence type="ECO:0000313" key="9">
    <source>
        <dbReference type="Proteomes" id="UP000824496"/>
    </source>
</evidence>
<dbReference type="PRINTS" id="PR00038">
    <property type="entry name" value="HTHLUXR"/>
</dbReference>
<dbReference type="PROSITE" id="PS00622">
    <property type="entry name" value="HTH_LUXR_1"/>
    <property type="match status" value="1"/>
</dbReference>
<dbReference type="GO" id="GO:0003677">
    <property type="term" value="F:DNA binding"/>
    <property type="evidence" value="ECO:0007669"/>
    <property type="project" value="UniProtKB-KW"/>
</dbReference>
<protein>
    <submittedName>
        <fullName evidence="8">DNA-binding response regulator</fullName>
    </submittedName>
</protein>
<sequence>MSTGAPAVFYAVHMPDSLRVLLVDDDPLVRQLLRSLLEDDAGQPPITVVGEAGDGGEVGPLVAGLSPEVVLMDLGMPRVDGIEATRRLRSLPGAPHVIAMTTWDLDDAVARMVDAGAEGYILKAEAPQDAARAVRAVAAGEIAMSPQALRSLVRRMRGDRGEGDRRRAAIEAVGRLTQAEREAVVQAALGLSNAEIGELLFRSASTVKAQLASAQQRLGLKNRTQLAVLAERAGLLP</sequence>
<dbReference type="RefSeq" id="WP_223911569.1">
    <property type="nucleotide sequence ID" value="NZ_AP025017.1"/>
</dbReference>